<keyword evidence="2" id="KW-1185">Reference proteome</keyword>
<dbReference type="EMBL" id="HG994584">
    <property type="protein sequence ID" value="CAF2939535.1"/>
    <property type="molecule type" value="Genomic_DNA"/>
</dbReference>
<dbReference type="Proteomes" id="UP000675881">
    <property type="component" value="Chromosome 5"/>
</dbReference>
<reference evidence="1" key="1">
    <citation type="submission" date="2021-02" db="EMBL/GenBank/DDBJ databases">
        <authorList>
            <person name="Bekaert M."/>
        </authorList>
    </citation>
    <scope>NUCLEOTIDE SEQUENCE</scope>
    <source>
        <strain evidence="1">IoA-00</strain>
    </source>
</reference>
<dbReference type="AlphaFoldDB" id="A0A7R8CUU7"/>
<protein>
    <submittedName>
        <fullName evidence="1">(salmon louse) hypothetical protein</fullName>
    </submittedName>
</protein>
<proteinExistence type="predicted"/>
<accession>A0A7R8CUU7</accession>
<sequence length="196" mass="21799">MATRGTQYGIKMSCVVQFSFDVANSSCRNCSATANSASFSSVPLRSSSGLTLSVFRKSSLPGFKVHRDCTSLLFLTLNLALISHSTASRVLKYRLLHPVLSLLFPFLTVTNCSVHHIVTRVAQISVGVPQEVLSVLRELSLKCVKLSITSQLIKPLAAKELLYSTVQTSWICFKKYLDRLCCSEIPCYLWATNRWQ</sequence>
<evidence type="ECO:0000313" key="2">
    <source>
        <dbReference type="Proteomes" id="UP000675881"/>
    </source>
</evidence>
<name>A0A7R8CUU7_LEPSM</name>
<organism evidence="1 2">
    <name type="scientific">Lepeophtheirus salmonis</name>
    <name type="common">Salmon louse</name>
    <name type="synonym">Caligus salmonis</name>
    <dbReference type="NCBI Taxonomy" id="72036"/>
    <lineage>
        <taxon>Eukaryota</taxon>
        <taxon>Metazoa</taxon>
        <taxon>Ecdysozoa</taxon>
        <taxon>Arthropoda</taxon>
        <taxon>Crustacea</taxon>
        <taxon>Multicrustacea</taxon>
        <taxon>Hexanauplia</taxon>
        <taxon>Copepoda</taxon>
        <taxon>Siphonostomatoida</taxon>
        <taxon>Caligidae</taxon>
        <taxon>Lepeophtheirus</taxon>
    </lineage>
</organism>
<evidence type="ECO:0000313" key="1">
    <source>
        <dbReference type="EMBL" id="CAF2939535.1"/>
    </source>
</evidence>
<gene>
    <name evidence="1" type="ORF">LSAA_10403</name>
</gene>